<name>A0A410G8Q5_9BURK</name>
<dbReference type="AlphaFoldDB" id="A0A410G8Q5"/>
<sequence length="76" mass="8367">MPEIAVAVYAVILGHAQVQHHQLISLARMLERKQVSGLDAHLVACAVHAGRPLTWPCPHMSILHSSYGLDHQSRDP</sequence>
<reference evidence="1 2" key="1">
    <citation type="submission" date="2017-08" db="EMBL/GenBank/DDBJ databases">
        <authorList>
            <person name="Park S.-J."/>
            <person name="Kim H."/>
        </authorList>
    </citation>
    <scope>NUCLEOTIDE SEQUENCE [LARGE SCALE GENOMIC DNA]</scope>
    <source>
        <strain evidence="2">ye3</strain>
    </source>
</reference>
<organism evidence="1 2">
    <name type="scientific">Pollutimonas thiosulfatoxidans</name>
    <dbReference type="NCBI Taxonomy" id="2028345"/>
    <lineage>
        <taxon>Bacteria</taxon>
        <taxon>Pseudomonadati</taxon>
        <taxon>Pseudomonadota</taxon>
        <taxon>Betaproteobacteria</taxon>
        <taxon>Burkholderiales</taxon>
        <taxon>Alcaligenaceae</taxon>
        <taxon>Pollutimonas</taxon>
    </lineage>
</organism>
<accession>A0A410G8Q5</accession>
<gene>
    <name evidence="1" type="ORF">CKA81_01445</name>
</gene>
<proteinExistence type="predicted"/>
<dbReference type="Proteomes" id="UP000283474">
    <property type="component" value="Chromosome"/>
</dbReference>
<evidence type="ECO:0000313" key="2">
    <source>
        <dbReference type="Proteomes" id="UP000283474"/>
    </source>
</evidence>
<protein>
    <submittedName>
        <fullName evidence="1">Uncharacterized protein</fullName>
    </submittedName>
</protein>
<dbReference type="KEGG" id="pus:CKA81_01445"/>
<dbReference type="EMBL" id="CP022987">
    <property type="protein sequence ID" value="QAA92656.1"/>
    <property type="molecule type" value="Genomic_DNA"/>
</dbReference>
<evidence type="ECO:0000313" key="1">
    <source>
        <dbReference type="EMBL" id="QAA92656.1"/>
    </source>
</evidence>
<keyword evidence="2" id="KW-1185">Reference proteome</keyword>